<protein>
    <recommendedName>
        <fullName evidence="3">General transcription factor II-I repeat domain-containing protein 2</fullName>
    </recommendedName>
</protein>
<gene>
    <name evidence="1" type="ORF">DIABBA_LOCUS9149</name>
</gene>
<dbReference type="PANTHER" id="PTHR45913">
    <property type="entry name" value="EPM2A-INTERACTING PROTEIN 1"/>
    <property type="match status" value="1"/>
</dbReference>
<keyword evidence="2" id="KW-1185">Reference proteome</keyword>
<name>A0A9N9XH33_DIABA</name>
<dbReference type="Proteomes" id="UP001153709">
    <property type="component" value="Chromosome 6"/>
</dbReference>
<evidence type="ECO:0000313" key="2">
    <source>
        <dbReference type="Proteomes" id="UP001153709"/>
    </source>
</evidence>
<accession>A0A9N9XH33</accession>
<organism evidence="1 2">
    <name type="scientific">Diabrotica balteata</name>
    <name type="common">Banded cucumber beetle</name>
    <dbReference type="NCBI Taxonomy" id="107213"/>
    <lineage>
        <taxon>Eukaryota</taxon>
        <taxon>Metazoa</taxon>
        <taxon>Ecdysozoa</taxon>
        <taxon>Arthropoda</taxon>
        <taxon>Hexapoda</taxon>
        <taxon>Insecta</taxon>
        <taxon>Pterygota</taxon>
        <taxon>Neoptera</taxon>
        <taxon>Endopterygota</taxon>
        <taxon>Coleoptera</taxon>
        <taxon>Polyphaga</taxon>
        <taxon>Cucujiformia</taxon>
        <taxon>Chrysomeloidea</taxon>
        <taxon>Chrysomelidae</taxon>
        <taxon>Galerucinae</taxon>
        <taxon>Diabroticina</taxon>
        <taxon>Diabroticites</taxon>
        <taxon>Diabrotica</taxon>
    </lineage>
</organism>
<dbReference type="AlphaFoldDB" id="A0A9N9XH33"/>
<sequence length="236" mass="27880">MLVVAFLKDILKYLNALNTELQENERLVCDLIQSLSAFRHKLDMFEKDIAQQKLIYFPTILEYNKNKEYSEEDIVVFVKFLGDLRNEFASRFQYFEQVSKLSSFLKSPFEVNAAAEWTDVAAKLFNLSKALLQMEFIELQEDLFLLVYKSVSTEEFWAKHMLAKYENCRQLTINLATMFGSRYMCETSFSKMNFLINKSRSRFTDAHLEDTIRICCSTREPDHKQLAQDRRCNFSH</sequence>
<dbReference type="OrthoDB" id="6431883at2759"/>
<reference evidence="1" key="1">
    <citation type="submission" date="2022-01" db="EMBL/GenBank/DDBJ databases">
        <authorList>
            <person name="King R."/>
        </authorList>
    </citation>
    <scope>NUCLEOTIDE SEQUENCE</scope>
</reference>
<proteinExistence type="predicted"/>
<evidence type="ECO:0008006" key="3">
    <source>
        <dbReference type="Google" id="ProtNLM"/>
    </source>
</evidence>
<dbReference type="EMBL" id="OU898281">
    <property type="protein sequence ID" value="CAG9836022.1"/>
    <property type="molecule type" value="Genomic_DNA"/>
</dbReference>
<evidence type="ECO:0000313" key="1">
    <source>
        <dbReference type="EMBL" id="CAG9836022.1"/>
    </source>
</evidence>
<dbReference type="PANTHER" id="PTHR45913:SF21">
    <property type="entry name" value="DUF4371 DOMAIN-CONTAINING PROTEIN"/>
    <property type="match status" value="1"/>
</dbReference>